<evidence type="ECO:0000256" key="7">
    <source>
        <dbReference type="ARBA" id="ARBA00022741"/>
    </source>
</evidence>
<dbReference type="PANTHER" id="PTHR39321">
    <property type="entry name" value="NICOTINATE-NUCLEOTIDE ADENYLYLTRANSFERASE-RELATED"/>
    <property type="match status" value="1"/>
</dbReference>
<name>A0A240E1Z2_9BURK</name>
<dbReference type="EMBL" id="OANS01000004">
    <property type="protein sequence ID" value="SNX29232.1"/>
    <property type="molecule type" value="Genomic_DNA"/>
</dbReference>
<keyword evidence="8 11" id="KW-0067">ATP-binding</keyword>
<dbReference type="PANTHER" id="PTHR39321:SF3">
    <property type="entry name" value="PHOSPHOPANTETHEINE ADENYLYLTRANSFERASE"/>
    <property type="match status" value="1"/>
</dbReference>
<dbReference type="InterPro" id="IPR005248">
    <property type="entry name" value="NadD/NMNAT"/>
</dbReference>
<evidence type="ECO:0000256" key="3">
    <source>
        <dbReference type="ARBA" id="ARBA00009014"/>
    </source>
</evidence>
<comment type="catalytic activity">
    <reaction evidence="10 11">
        <text>nicotinate beta-D-ribonucleotide + ATP + H(+) = deamido-NAD(+) + diphosphate</text>
        <dbReference type="Rhea" id="RHEA:22860"/>
        <dbReference type="ChEBI" id="CHEBI:15378"/>
        <dbReference type="ChEBI" id="CHEBI:30616"/>
        <dbReference type="ChEBI" id="CHEBI:33019"/>
        <dbReference type="ChEBI" id="CHEBI:57502"/>
        <dbReference type="ChEBI" id="CHEBI:58437"/>
        <dbReference type="EC" id="2.7.7.18"/>
    </reaction>
</comment>
<dbReference type="CDD" id="cd02165">
    <property type="entry name" value="NMNAT"/>
    <property type="match status" value="1"/>
</dbReference>
<organism evidence="13 14">
    <name type="scientific">Polynucleobacter meluiroseus</name>
    <dbReference type="NCBI Taxonomy" id="1938814"/>
    <lineage>
        <taxon>Bacteria</taxon>
        <taxon>Pseudomonadati</taxon>
        <taxon>Pseudomonadota</taxon>
        <taxon>Betaproteobacteria</taxon>
        <taxon>Burkholderiales</taxon>
        <taxon>Burkholderiaceae</taxon>
        <taxon>Polynucleobacter</taxon>
    </lineage>
</organism>
<dbReference type="RefSeq" id="WP_096674120.1">
    <property type="nucleotide sequence ID" value="NZ_OANS01000004.1"/>
</dbReference>
<dbReference type="HAMAP" id="MF_00244">
    <property type="entry name" value="NaMN_adenylyltr"/>
    <property type="match status" value="1"/>
</dbReference>
<dbReference type="NCBIfam" id="TIGR00125">
    <property type="entry name" value="cyt_tran_rel"/>
    <property type="match status" value="1"/>
</dbReference>
<keyword evidence="9 11" id="KW-0520">NAD</keyword>
<keyword evidence="14" id="KW-1185">Reference proteome</keyword>
<evidence type="ECO:0000256" key="8">
    <source>
        <dbReference type="ARBA" id="ARBA00022840"/>
    </source>
</evidence>
<dbReference type="GO" id="GO:0005524">
    <property type="term" value="F:ATP binding"/>
    <property type="evidence" value="ECO:0007669"/>
    <property type="project" value="UniProtKB-KW"/>
</dbReference>
<dbReference type="SUPFAM" id="SSF52374">
    <property type="entry name" value="Nucleotidylyl transferase"/>
    <property type="match status" value="1"/>
</dbReference>
<dbReference type="UniPathway" id="UPA00253">
    <property type="reaction ID" value="UER00332"/>
</dbReference>
<dbReference type="NCBIfam" id="NF005410">
    <property type="entry name" value="PRK06973.1"/>
    <property type="match status" value="1"/>
</dbReference>
<dbReference type="EC" id="2.7.7.18" evidence="11"/>
<evidence type="ECO:0000256" key="2">
    <source>
        <dbReference type="ARBA" id="ARBA00005019"/>
    </source>
</evidence>
<dbReference type="NCBIfam" id="TIGR00482">
    <property type="entry name" value="nicotinate (nicotinamide) nucleotide adenylyltransferase"/>
    <property type="match status" value="1"/>
</dbReference>
<evidence type="ECO:0000256" key="10">
    <source>
        <dbReference type="ARBA" id="ARBA00048721"/>
    </source>
</evidence>
<evidence type="ECO:0000256" key="1">
    <source>
        <dbReference type="ARBA" id="ARBA00002324"/>
    </source>
</evidence>
<evidence type="ECO:0000256" key="4">
    <source>
        <dbReference type="ARBA" id="ARBA00022642"/>
    </source>
</evidence>
<dbReference type="OrthoDB" id="5295945at2"/>
<evidence type="ECO:0000313" key="13">
    <source>
        <dbReference type="EMBL" id="SNX29232.1"/>
    </source>
</evidence>
<evidence type="ECO:0000256" key="11">
    <source>
        <dbReference type="HAMAP-Rule" id="MF_00244"/>
    </source>
</evidence>
<dbReference type="InterPro" id="IPR014729">
    <property type="entry name" value="Rossmann-like_a/b/a_fold"/>
</dbReference>
<evidence type="ECO:0000256" key="6">
    <source>
        <dbReference type="ARBA" id="ARBA00022695"/>
    </source>
</evidence>
<dbReference type="GO" id="GO:0009435">
    <property type="term" value="P:NAD+ biosynthetic process"/>
    <property type="evidence" value="ECO:0007669"/>
    <property type="project" value="UniProtKB-UniRule"/>
</dbReference>
<comment type="similarity">
    <text evidence="3 11">Belongs to the NadD family.</text>
</comment>
<dbReference type="Gene3D" id="3.40.50.620">
    <property type="entry name" value="HUPs"/>
    <property type="match status" value="1"/>
</dbReference>
<protein>
    <recommendedName>
        <fullName evidence="11">Probable nicotinate-nucleotide adenylyltransferase</fullName>
        <ecNumber evidence="11">2.7.7.18</ecNumber>
    </recommendedName>
    <alternativeName>
        <fullName evidence="11">Deamido-NAD(+) diphosphorylase</fullName>
    </alternativeName>
    <alternativeName>
        <fullName evidence="11">Deamido-NAD(+) pyrophosphorylase</fullName>
    </alternativeName>
    <alternativeName>
        <fullName evidence="11">Nicotinate mononucleotide adenylyltransferase</fullName>
        <shortName evidence="11">NaMN adenylyltransferase</shortName>
    </alternativeName>
</protein>
<feature type="domain" description="Cytidyltransferase-like" evidence="12">
    <location>
        <begin position="6"/>
        <end position="196"/>
    </location>
</feature>
<comment type="function">
    <text evidence="1 11">Catalyzes the reversible adenylation of nicotinate mononucleotide (NaMN) to nicotinic acid adenine dinucleotide (NaAD).</text>
</comment>
<dbReference type="InterPro" id="IPR004821">
    <property type="entry name" value="Cyt_trans-like"/>
</dbReference>
<sequence>MKTIGILGGTFDPPHLGHLKLATHFAKLFELDELLLVPSGEPWQKGIDITPAEIRYQLTEAAAADLARAFLYAQIPTQIGIDRLEIDRIGPSYTLDTVKTLRTRYSSETSLIWLMGADSLLNLATWHSWQELLDYVHLSVASRPHHSLGSELSPEIKSFLDAHRSQSAADLENTPFGRIYLDESLSVDLSSTDIRQSLKTSAADTLATAQIPSHALEIITNLGLYK</sequence>
<keyword evidence="6 11" id="KW-0548">Nucleotidyltransferase</keyword>
<reference evidence="14" key="1">
    <citation type="submission" date="2017-08" db="EMBL/GenBank/DDBJ databases">
        <authorList>
            <person name="Varghese N."/>
            <person name="Submissions S."/>
        </authorList>
    </citation>
    <scope>NUCLEOTIDE SEQUENCE [LARGE SCALE GENOMIC DNA]</scope>
    <source>
        <strain evidence="14">AP-Melu-1000-B4</strain>
    </source>
</reference>
<dbReference type="GO" id="GO:0004515">
    <property type="term" value="F:nicotinate-nucleotide adenylyltransferase activity"/>
    <property type="evidence" value="ECO:0007669"/>
    <property type="project" value="UniProtKB-UniRule"/>
</dbReference>
<gene>
    <name evidence="11" type="primary">nadD</name>
    <name evidence="13" type="ORF">SAMN06295945_1598</name>
</gene>
<comment type="pathway">
    <text evidence="2 11">Cofactor biosynthesis; NAD(+) biosynthesis; deamido-NAD(+) from nicotinate D-ribonucleotide: step 1/1.</text>
</comment>
<proteinExistence type="inferred from homology"/>
<keyword evidence="5 11" id="KW-0808">Transferase</keyword>
<keyword evidence="4 11" id="KW-0662">Pyridine nucleotide biosynthesis</keyword>
<dbReference type="Proteomes" id="UP000218069">
    <property type="component" value="Unassembled WGS sequence"/>
</dbReference>
<evidence type="ECO:0000256" key="9">
    <source>
        <dbReference type="ARBA" id="ARBA00023027"/>
    </source>
</evidence>
<dbReference type="AlphaFoldDB" id="A0A240E1Z2"/>
<dbReference type="Pfam" id="PF01467">
    <property type="entry name" value="CTP_transf_like"/>
    <property type="match status" value="1"/>
</dbReference>
<evidence type="ECO:0000256" key="5">
    <source>
        <dbReference type="ARBA" id="ARBA00022679"/>
    </source>
</evidence>
<evidence type="ECO:0000259" key="12">
    <source>
        <dbReference type="Pfam" id="PF01467"/>
    </source>
</evidence>
<keyword evidence="7 11" id="KW-0547">Nucleotide-binding</keyword>
<evidence type="ECO:0000313" key="14">
    <source>
        <dbReference type="Proteomes" id="UP000218069"/>
    </source>
</evidence>
<accession>A0A240E1Z2</accession>